<reference evidence="8" key="2">
    <citation type="journal article" date="2021" name="PeerJ">
        <title>Extensive microbial diversity within the chicken gut microbiome revealed by metagenomics and culture.</title>
        <authorList>
            <person name="Gilroy R."/>
            <person name="Ravi A."/>
            <person name="Getino M."/>
            <person name="Pursley I."/>
            <person name="Horton D.L."/>
            <person name="Alikhan N.F."/>
            <person name="Baker D."/>
            <person name="Gharbi K."/>
            <person name="Hall N."/>
            <person name="Watson M."/>
            <person name="Adriaenssens E.M."/>
            <person name="Foster-Nyarko E."/>
            <person name="Jarju S."/>
            <person name="Secka A."/>
            <person name="Antonio M."/>
            <person name="Oren A."/>
            <person name="Chaudhuri R.R."/>
            <person name="La Ragione R."/>
            <person name="Hildebrand F."/>
            <person name="Pallen M.J."/>
        </authorList>
    </citation>
    <scope>NUCLEOTIDE SEQUENCE</scope>
    <source>
        <strain evidence="8">ChiW25-3613</strain>
    </source>
</reference>
<evidence type="ECO:0000256" key="2">
    <source>
        <dbReference type="ARBA" id="ARBA00002315"/>
    </source>
</evidence>
<dbReference type="GO" id="GO:0004619">
    <property type="term" value="F:phosphoglycerate mutase activity"/>
    <property type="evidence" value="ECO:0007669"/>
    <property type="project" value="UniProtKB-EC"/>
</dbReference>
<name>A0A9D1AFB4_9FIRM</name>
<reference evidence="8" key="1">
    <citation type="submission" date="2020-10" db="EMBL/GenBank/DDBJ databases">
        <authorList>
            <person name="Gilroy R."/>
        </authorList>
    </citation>
    <scope>NUCLEOTIDE SEQUENCE</scope>
    <source>
        <strain evidence="8">ChiW25-3613</strain>
    </source>
</reference>
<dbReference type="EC" id="5.4.2.12" evidence="8"/>
<dbReference type="InterPro" id="IPR006124">
    <property type="entry name" value="Metalloenzyme"/>
</dbReference>
<evidence type="ECO:0000313" key="9">
    <source>
        <dbReference type="Proteomes" id="UP000824179"/>
    </source>
</evidence>
<dbReference type="Pfam" id="PF10143">
    <property type="entry name" value="PhosphMutase"/>
    <property type="match status" value="1"/>
</dbReference>
<evidence type="ECO:0000256" key="3">
    <source>
        <dbReference type="ARBA" id="ARBA00004921"/>
    </source>
</evidence>
<evidence type="ECO:0000256" key="6">
    <source>
        <dbReference type="ARBA" id="ARBA00023235"/>
    </source>
</evidence>
<dbReference type="Proteomes" id="UP000824179">
    <property type="component" value="Unassembled WGS sequence"/>
</dbReference>
<feature type="domain" description="Metalloenzyme" evidence="7">
    <location>
        <begin position="1"/>
        <end position="371"/>
    </location>
</feature>
<dbReference type="Gene3D" id="3.40.720.10">
    <property type="entry name" value="Alkaline Phosphatase, subunit A"/>
    <property type="match status" value="2"/>
</dbReference>
<dbReference type="PANTHER" id="PTHR31209:SF4">
    <property type="entry name" value="2,3-BISPHOSPHOGLYCERATE-INDEPENDENT PHOSPHOGLYCERATE MUTASE"/>
    <property type="match status" value="1"/>
</dbReference>
<dbReference type="GO" id="GO:0006096">
    <property type="term" value="P:glycolytic process"/>
    <property type="evidence" value="ECO:0007669"/>
    <property type="project" value="UniProtKB-KW"/>
</dbReference>
<dbReference type="InterPro" id="IPR004456">
    <property type="entry name" value="Pglycerate_mutase_ApgM"/>
</dbReference>
<dbReference type="GO" id="GO:0046872">
    <property type="term" value="F:metal ion binding"/>
    <property type="evidence" value="ECO:0007669"/>
    <property type="project" value="InterPro"/>
</dbReference>
<evidence type="ECO:0000313" key="8">
    <source>
        <dbReference type="EMBL" id="HIR39185.1"/>
    </source>
</evidence>
<dbReference type="EMBL" id="DVHB01000044">
    <property type="protein sequence ID" value="HIR39185.1"/>
    <property type="molecule type" value="Genomic_DNA"/>
</dbReference>
<evidence type="ECO:0000256" key="5">
    <source>
        <dbReference type="ARBA" id="ARBA00023152"/>
    </source>
</evidence>
<protein>
    <submittedName>
        <fullName evidence="8">Cofactor-independent phosphoglycerate mutase</fullName>
        <ecNumber evidence="8">5.4.2.12</ecNumber>
    </submittedName>
</protein>
<comment type="similarity">
    <text evidence="4">Belongs to the BPG-independent phosphoglycerate mutase family. A-PGAM subfamily.</text>
</comment>
<evidence type="ECO:0000256" key="1">
    <source>
        <dbReference type="ARBA" id="ARBA00000370"/>
    </source>
</evidence>
<dbReference type="AlphaFoldDB" id="A0A9D1AFB4"/>
<dbReference type="PANTHER" id="PTHR31209">
    <property type="entry name" value="COFACTOR-INDEPENDENT PHOSPHOGLYCERATE MUTASE"/>
    <property type="match status" value="1"/>
</dbReference>
<comment type="catalytic activity">
    <reaction evidence="1">
        <text>(2R)-2-phosphoglycerate = (2R)-3-phosphoglycerate</text>
        <dbReference type="Rhea" id="RHEA:15901"/>
        <dbReference type="ChEBI" id="CHEBI:58272"/>
        <dbReference type="ChEBI" id="CHEBI:58289"/>
        <dbReference type="EC" id="5.4.2.12"/>
    </reaction>
</comment>
<dbReference type="NCBIfam" id="NF003242">
    <property type="entry name" value="PRK04200.1"/>
    <property type="match status" value="1"/>
</dbReference>
<comment type="caution">
    <text evidence="8">The sequence shown here is derived from an EMBL/GenBank/DDBJ whole genome shotgun (WGS) entry which is preliminary data.</text>
</comment>
<gene>
    <name evidence="8" type="ORF">IAB90_02270</name>
</gene>
<dbReference type="Pfam" id="PF01676">
    <property type="entry name" value="Metalloenzyme"/>
    <property type="match status" value="1"/>
</dbReference>
<dbReference type="NCBIfam" id="TIGR02535">
    <property type="entry name" value="hyp_Hser_kinase"/>
    <property type="match status" value="1"/>
</dbReference>
<keyword evidence="5" id="KW-0324">Glycolysis</keyword>
<evidence type="ECO:0000259" key="7">
    <source>
        <dbReference type="Pfam" id="PF01676"/>
    </source>
</evidence>
<dbReference type="InterPro" id="IPR023665">
    <property type="entry name" value="ApgAM_prokaryotes"/>
</dbReference>
<dbReference type="CDD" id="cd16011">
    <property type="entry name" value="iPGM_like"/>
    <property type="match status" value="1"/>
</dbReference>
<organism evidence="8 9">
    <name type="scientific">Candidatus Coproplasma stercoripullorum</name>
    <dbReference type="NCBI Taxonomy" id="2840751"/>
    <lineage>
        <taxon>Bacteria</taxon>
        <taxon>Bacillati</taxon>
        <taxon>Bacillota</taxon>
        <taxon>Clostridia</taxon>
        <taxon>Eubacteriales</taxon>
        <taxon>Candidatus Coproplasma</taxon>
    </lineage>
</organism>
<keyword evidence="6 8" id="KW-0413">Isomerase</keyword>
<dbReference type="InterPro" id="IPR017850">
    <property type="entry name" value="Alkaline_phosphatase_core_sf"/>
</dbReference>
<sequence length="405" mass="44104">MKYVVVLGDGMADWPIEKLGGKTCLEYANTPNMDKLAPHAELGLFRTVPKGFAPGSDVANMSVMGFDPAKYYTGRSPLEAVAMGINLRDTDVTLRANLVTLAGGGSYEDMAMADYSAGEITTEEAKELINYLKKELDGDGLTLYPGVSYRHCLVAENGKTGHTLTPPHDISDRKITEYLPKGSCAERYLALMKKSYGLLKDHPINRARMAAGKNPANSLWLWGEGTKPALENFTAKTGLKGGVISAVDLVKGIALLADMKFIPVEGATGNYDTNFPGKAEAAARELTDGGLDYVYIHMEGPDECGHHGDVEHKIFSIEQIDGLVVKTLKERLEAAGEDYCMLICPDHPTPCAIKTHVADPVPYLLYTNVKDLGNGAKRYTEAEAKNTGVFFERGYTLLDRMLKIK</sequence>
<proteinExistence type="inferred from homology"/>
<accession>A0A9D1AFB4</accession>
<dbReference type="PIRSF" id="PIRSF006392">
    <property type="entry name" value="IPGAM_arch"/>
    <property type="match status" value="1"/>
</dbReference>
<comment type="pathway">
    <text evidence="3">Carbohydrate degradation.</text>
</comment>
<evidence type="ECO:0000256" key="4">
    <source>
        <dbReference type="ARBA" id="ARBA00005524"/>
    </source>
</evidence>
<dbReference type="NCBIfam" id="TIGR00306">
    <property type="entry name" value="apgM"/>
    <property type="match status" value="1"/>
</dbReference>
<comment type="function">
    <text evidence="2">Catalyzes the interconversion of 2-phosphoglycerate and 3-phosphoglycerate.</text>
</comment>
<dbReference type="SUPFAM" id="SSF53649">
    <property type="entry name" value="Alkaline phosphatase-like"/>
    <property type="match status" value="1"/>
</dbReference>